<reference evidence="2" key="3">
    <citation type="submission" date="2025-09" db="UniProtKB">
        <authorList>
            <consortium name="Ensembl"/>
        </authorList>
    </citation>
    <scope>IDENTIFICATION</scope>
    <source>
        <strain evidence="2">Hereford</strain>
    </source>
</reference>
<dbReference type="Pfam" id="PF01352">
    <property type="entry name" value="KRAB"/>
    <property type="match status" value="1"/>
</dbReference>
<reference evidence="2" key="2">
    <citation type="submission" date="2025-08" db="UniProtKB">
        <authorList>
            <consortium name="Ensembl"/>
        </authorList>
    </citation>
    <scope>IDENTIFICATION</scope>
    <source>
        <strain evidence="2">Hereford</strain>
    </source>
</reference>
<evidence type="ECO:0000313" key="2">
    <source>
        <dbReference type="Ensembl" id="ENSBTAP00000095380.2"/>
    </source>
</evidence>
<dbReference type="InterPro" id="IPR001909">
    <property type="entry name" value="KRAB"/>
</dbReference>
<dbReference type="GO" id="GO:0006355">
    <property type="term" value="P:regulation of DNA-templated transcription"/>
    <property type="evidence" value="ECO:0007669"/>
    <property type="project" value="InterPro"/>
</dbReference>
<feature type="domain" description="KRAB" evidence="1">
    <location>
        <begin position="1"/>
        <end position="68"/>
    </location>
</feature>
<dbReference type="Proteomes" id="UP000009136">
    <property type="component" value="Chromosome 18"/>
</dbReference>
<dbReference type="Gene3D" id="6.10.140.140">
    <property type="match status" value="1"/>
</dbReference>
<dbReference type="Ensembl" id="ENSBTAT00000091790.2">
    <property type="protein sequence ID" value="ENSBTAP00000095380.2"/>
    <property type="gene ID" value="ENSBTAG00000072034.1"/>
</dbReference>
<dbReference type="SMART" id="SM00349">
    <property type="entry name" value="KRAB"/>
    <property type="match status" value="1"/>
</dbReference>
<dbReference type="InterPro" id="IPR050169">
    <property type="entry name" value="Krueppel_C2H2_ZnF"/>
</dbReference>
<name>A0AAA9T9K0_BOVIN</name>
<dbReference type="InterPro" id="IPR036051">
    <property type="entry name" value="KRAB_dom_sf"/>
</dbReference>
<dbReference type="AlphaFoldDB" id="A0AAA9T9K0"/>
<proteinExistence type="predicted"/>
<accession>A0AAA9T9K0</accession>
<sequence>MWLLGFTQEEWKLLSPAERTLHTEVMLETYSHLVSLDILFSKLELICQLEQGEEPWIKERQRSLGLCPE</sequence>
<dbReference type="SUPFAM" id="SSF109640">
    <property type="entry name" value="KRAB domain (Kruppel-associated box)"/>
    <property type="match status" value="1"/>
</dbReference>
<dbReference type="PROSITE" id="PS50805">
    <property type="entry name" value="KRAB"/>
    <property type="match status" value="1"/>
</dbReference>
<reference evidence="2" key="1">
    <citation type="submission" date="2018-03" db="EMBL/GenBank/DDBJ databases">
        <title>ARS-UCD1.2.</title>
        <authorList>
            <person name="Rosen B.D."/>
            <person name="Bickhart D.M."/>
            <person name="Koren S."/>
            <person name="Schnabel R.D."/>
            <person name="Hall R."/>
            <person name="Zimin A."/>
            <person name="Dreischer C."/>
            <person name="Schultheiss S."/>
            <person name="Schroeder S.G."/>
            <person name="Elsik C.G."/>
            <person name="Couldrey C."/>
            <person name="Liu G.E."/>
            <person name="Van Tassell C.P."/>
            <person name="Phillippy A.M."/>
            <person name="Smith T.P.L."/>
            <person name="Medrano J.F."/>
        </authorList>
    </citation>
    <scope>NUCLEOTIDE SEQUENCE [LARGE SCALE GENOMIC DNA]</scope>
    <source>
        <strain evidence="2">Hereford</strain>
    </source>
</reference>
<evidence type="ECO:0000313" key="3">
    <source>
        <dbReference type="Proteomes" id="UP000009136"/>
    </source>
</evidence>
<keyword evidence="3" id="KW-1185">Reference proteome</keyword>
<evidence type="ECO:0000259" key="1">
    <source>
        <dbReference type="PROSITE" id="PS50805"/>
    </source>
</evidence>
<dbReference type="PANTHER" id="PTHR23232:SF130">
    <property type="entry name" value="KRAB DOMAIN-CONTAINING PROTEIN"/>
    <property type="match status" value="1"/>
</dbReference>
<organism evidence="2 3">
    <name type="scientific">Bos taurus</name>
    <name type="common">Bovine</name>
    <dbReference type="NCBI Taxonomy" id="9913"/>
    <lineage>
        <taxon>Eukaryota</taxon>
        <taxon>Metazoa</taxon>
        <taxon>Chordata</taxon>
        <taxon>Craniata</taxon>
        <taxon>Vertebrata</taxon>
        <taxon>Euteleostomi</taxon>
        <taxon>Mammalia</taxon>
        <taxon>Eutheria</taxon>
        <taxon>Laurasiatheria</taxon>
        <taxon>Artiodactyla</taxon>
        <taxon>Ruminantia</taxon>
        <taxon>Pecora</taxon>
        <taxon>Bovidae</taxon>
        <taxon>Bovinae</taxon>
        <taxon>Bos</taxon>
    </lineage>
</organism>
<dbReference type="GeneTree" id="ENSGT00940000163548"/>
<protein>
    <recommendedName>
        <fullName evidence="1">KRAB domain-containing protein</fullName>
    </recommendedName>
</protein>
<dbReference type="CDD" id="cd07765">
    <property type="entry name" value="KRAB_A-box"/>
    <property type="match status" value="1"/>
</dbReference>
<dbReference type="PANTHER" id="PTHR23232">
    <property type="entry name" value="KRAB DOMAIN C2H2 ZINC FINGER"/>
    <property type="match status" value="1"/>
</dbReference>